<dbReference type="RefSeq" id="WP_268187773.1">
    <property type="nucleotide sequence ID" value="NZ_CP113361.1"/>
</dbReference>
<dbReference type="AlphaFoldDB" id="A0A9X9S6S9"/>
<dbReference type="EMBL" id="CP113361">
    <property type="protein sequence ID" value="WAI02482.1"/>
    <property type="molecule type" value="Genomic_DNA"/>
</dbReference>
<dbReference type="PROSITE" id="PS50987">
    <property type="entry name" value="HTH_ARSR_2"/>
    <property type="match status" value="1"/>
</dbReference>
<dbReference type="GeneID" id="76834696"/>
<dbReference type="InterPro" id="IPR011991">
    <property type="entry name" value="ArsR-like_HTH"/>
</dbReference>
<feature type="domain" description="HTH arsR-type" evidence="2">
    <location>
        <begin position="149"/>
        <end position="240"/>
    </location>
</feature>
<organism evidence="3 4">
    <name type="scientific">Methanogenium organophilum</name>
    <dbReference type="NCBI Taxonomy" id="2199"/>
    <lineage>
        <taxon>Archaea</taxon>
        <taxon>Methanobacteriati</taxon>
        <taxon>Methanobacteriota</taxon>
        <taxon>Stenosarchaea group</taxon>
        <taxon>Methanomicrobia</taxon>
        <taxon>Methanomicrobiales</taxon>
        <taxon>Methanomicrobiaceae</taxon>
        <taxon>Methanogenium</taxon>
    </lineage>
</organism>
<dbReference type="PANTHER" id="PTHR36216:SF1">
    <property type="entry name" value="HTH ARSR-TYPE DOMAIN-CONTAINING PROTEIN"/>
    <property type="match status" value="1"/>
</dbReference>
<dbReference type="InterPro" id="IPR036388">
    <property type="entry name" value="WH-like_DNA-bd_sf"/>
</dbReference>
<sequence length="240" mass="27309">MKRVWYLVMVIAILGLCMTGASANHYVVQSGYDHPAEGTMVSPQPVSFWELPLWIILLQCACLPAEIFGVVQWWGLLGLYQIRGDDLLANETRRKIYDCIRKNPGIHLRGIGKETDITLGTLRYHIDQLRRSHAIAVCEDRGYTHYFENSGTYSTSQQAVLKHMRNETTREILAVLAEDRFASRKDIAESLGIAGSTVTWHMKRLEDDGVIDVRTEGRFVSYIIRDDAESVIRDCRYLSG</sequence>
<keyword evidence="1" id="KW-1133">Transmembrane helix</keyword>
<evidence type="ECO:0000313" key="4">
    <source>
        <dbReference type="Proteomes" id="UP001163096"/>
    </source>
</evidence>
<dbReference type="Gene3D" id="1.10.10.10">
    <property type="entry name" value="Winged helix-like DNA-binding domain superfamily/Winged helix DNA-binding domain"/>
    <property type="match status" value="2"/>
</dbReference>
<reference evidence="3" key="1">
    <citation type="submission" date="2022-11" db="EMBL/GenBank/DDBJ databases">
        <title>Complete genome sequence of Methanogenium organophilum DSM 3596.</title>
        <authorList>
            <person name="Chen S.-C."/>
            <person name="Lai S.-J."/>
            <person name="You Y.-T."/>
        </authorList>
    </citation>
    <scope>NUCLEOTIDE SEQUENCE</scope>
    <source>
        <strain evidence="3">DSM 3596</strain>
    </source>
</reference>
<proteinExistence type="predicted"/>
<dbReference type="InterPro" id="IPR036390">
    <property type="entry name" value="WH_DNA-bd_sf"/>
</dbReference>
<accession>A0A9X9S6S9</accession>
<dbReference type="Proteomes" id="UP001163096">
    <property type="component" value="Chromosome"/>
</dbReference>
<dbReference type="GO" id="GO:0003700">
    <property type="term" value="F:DNA-binding transcription factor activity"/>
    <property type="evidence" value="ECO:0007669"/>
    <property type="project" value="InterPro"/>
</dbReference>
<dbReference type="Pfam" id="PF24266">
    <property type="entry name" value="HTH_HVO_0163_N"/>
    <property type="match status" value="1"/>
</dbReference>
<evidence type="ECO:0000256" key="1">
    <source>
        <dbReference type="SAM" id="Phobius"/>
    </source>
</evidence>
<keyword evidence="1" id="KW-0812">Transmembrane</keyword>
<dbReference type="InterPro" id="IPR001845">
    <property type="entry name" value="HTH_ArsR_DNA-bd_dom"/>
</dbReference>
<gene>
    <name evidence="3" type="ORF">OU421_06300</name>
</gene>
<dbReference type="PANTHER" id="PTHR36216">
    <property type="entry name" value="TRANSCRIPTIONAL REGULATOR, TRMB"/>
    <property type="match status" value="1"/>
</dbReference>
<dbReference type="CDD" id="cd00090">
    <property type="entry name" value="HTH_ARSR"/>
    <property type="match status" value="2"/>
</dbReference>
<protein>
    <submittedName>
        <fullName evidence="3">Winged helix-turn-helix transcriptional regulator</fullName>
    </submittedName>
</protein>
<dbReference type="KEGG" id="mou:OU421_06300"/>
<keyword evidence="1" id="KW-0472">Membrane</keyword>
<keyword evidence="4" id="KW-1185">Reference proteome</keyword>
<feature type="transmembrane region" description="Helical" evidence="1">
    <location>
        <begin position="51"/>
        <end position="74"/>
    </location>
</feature>
<name>A0A9X9S6S9_METOG</name>
<dbReference type="SUPFAM" id="SSF46785">
    <property type="entry name" value="Winged helix' DNA-binding domain"/>
    <property type="match status" value="2"/>
</dbReference>
<dbReference type="InterPro" id="IPR056504">
    <property type="entry name" value="HTH_HVO_0163_N"/>
</dbReference>
<dbReference type="SMART" id="SM00418">
    <property type="entry name" value="HTH_ARSR"/>
    <property type="match status" value="1"/>
</dbReference>
<dbReference type="Pfam" id="PF13412">
    <property type="entry name" value="HTH_24"/>
    <property type="match status" value="1"/>
</dbReference>
<evidence type="ECO:0000313" key="3">
    <source>
        <dbReference type="EMBL" id="WAI02482.1"/>
    </source>
</evidence>
<evidence type="ECO:0000259" key="2">
    <source>
        <dbReference type="PROSITE" id="PS50987"/>
    </source>
</evidence>